<reference evidence="2 3" key="1">
    <citation type="submission" date="2014-03" db="EMBL/GenBank/DDBJ databases">
        <title>Whole genome sequence of Novosphingobium resinovorum KF1.</title>
        <authorList>
            <person name="Gan H.M."/>
            <person name="Gan H.Y."/>
            <person name="Chew T.H."/>
            <person name="Savka M.A."/>
        </authorList>
    </citation>
    <scope>NUCLEOTIDE SEQUENCE [LARGE SCALE GENOMIC DNA]</scope>
    <source>
        <strain evidence="2 3">KF1</strain>
    </source>
</reference>
<evidence type="ECO:0000256" key="1">
    <source>
        <dbReference type="SAM" id="MobiDB-lite"/>
    </source>
</evidence>
<dbReference type="InterPro" id="IPR027417">
    <property type="entry name" value="P-loop_NTPase"/>
</dbReference>
<evidence type="ECO:0008006" key="4">
    <source>
        <dbReference type="Google" id="ProtNLM"/>
    </source>
</evidence>
<name>A0A031JXN3_9SPHN</name>
<evidence type="ECO:0000313" key="3">
    <source>
        <dbReference type="Proteomes" id="UP000024329"/>
    </source>
</evidence>
<gene>
    <name evidence="2" type="ORF">BV97_02353</name>
</gene>
<evidence type="ECO:0000313" key="2">
    <source>
        <dbReference type="EMBL" id="EZP81695.1"/>
    </source>
</evidence>
<dbReference type="PATRIC" id="fig|158500.4.peg.2397"/>
<comment type="caution">
    <text evidence="2">The sequence shown here is derived from an EMBL/GenBank/DDBJ whole genome shotgun (WGS) entry which is preliminary data.</text>
</comment>
<dbReference type="SUPFAM" id="SSF52540">
    <property type="entry name" value="P-loop containing nucleoside triphosphate hydrolases"/>
    <property type="match status" value="1"/>
</dbReference>
<sequence>MSRPQAPACIEDPPPGTLPRLARAQLHEVHAEAEDWASALAFAFGMVDAEKARPVLLLRPRRKGAGLVPCGEGLRALGVDPARLVIVDARNDAALLRAGLDAARSSGPAAVLMESWGAMREYDLVASRRLILAAEGSRIPVVILRGDAEPRSSAAHTRWTVSSAPSTPLEMRAPGAATLLVELVRRRGGPAGQRWRLEWNEDHGGFRELPLDTRPSTEERGPPLPGTVVPLSAVRARAPLRRTA</sequence>
<dbReference type="AlphaFoldDB" id="A0A031JXN3"/>
<dbReference type="Proteomes" id="UP000024329">
    <property type="component" value="Unassembled WGS sequence"/>
</dbReference>
<dbReference type="eggNOG" id="COG4544">
    <property type="taxonomic scope" value="Bacteria"/>
</dbReference>
<proteinExistence type="predicted"/>
<feature type="compositionally biased region" description="Basic and acidic residues" evidence="1">
    <location>
        <begin position="206"/>
        <end position="221"/>
    </location>
</feature>
<dbReference type="EMBL" id="JFYZ01000011">
    <property type="protein sequence ID" value="EZP81695.1"/>
    <property type="molecule type" value="Genomic_DNA"/>
</dbReference>
<dbReference type="Gene3D" id="3.40.50.300">
    <property type="entry name" value="P-loop containing nucleotide triphosphate hydrolases"/>
    <property type="match status" value="1"/>
</dbReference>
<protein>
    <recommendedName>
        <fullName evidence="4">Protein ImuA</fullName>
    </recommendedName>
</protein>
<dbReference type="STRING" id="158500.BES08_16085"/>
<accession>A0A031JXN3</accession>
<feature type="region of interest" description="Disordered" evidence="1">
    <location>
        <begin position="206"/>
        <end position="229"/>
    </location>
</feature>
<organism evidence="2 3">
    <name type="scientific">Novosphingobium resinovorum</name>
    <dbReference type="NCBI Taxonomy" id="158500"/>
    <lineage>
        <taxon>Bacteria</taxon>
        <taxon>Pseudomonadati</taxon>
        <taxon>Pseudomonadota</taxon>
        <taxon>Alphaproteobacteria</taxon>
        <taxon>Sphingomonadales</taxon>
        <taxon>Sphingomonadaceae</taxon>
        <taxon>Novosphingobium</taxon>
    </lineage>
</organism>
<dbReference type="RefSeq" id="WP_008831059.1">
    <property type="nucleotide sequence ID" value="NZ_JFYZ01000011.1"/>
</dbReference>